<organism evidence="1">
    <name type="scientific">marine sediment metagenome</name>
    <dbReference type="NCBI Taxonomy" id="412755"/>
    <lineage>
        <taxon>unclassified sequences</taxon>
        <taxon>metagenomes</taxon>
        <taxon>ecological metagenomes</taxon>
    </lineage>
</organism>
<name>A0A0F9UMV2_9ZZZZ</name>
<dbReference type="AlphaFoldDB" id="A0A0F9UMV2"/>
<dbReference type="Gene3D" id="1.10.10.10">
    <property type="entry name" value="Winged helix-like DNA-binding domain superfamily/Winged helix DNA-binding domain"/>
    <property type="match status" value="1"/>
</dbReference>
<evidence type="ECO:0008006" key="2">
    <source>
        <dbReference type="Google" id="ProtNLM"/>
    </source>
</evidence>
<proteinExistence type="predicted"/>
<dbReference type="InterPro" id="IPR036388">
    <property type="entry name" value="WH-like_DNA-bd_sf"/>
</dbReference>
<dbReference type="InterPro" id="IPR036390">
    <property type="entry name" value="WH_DNA-bd_sf"/>
</dbReference>
<comment type="caution">
    <text evidence="1">The sequence shown here is derived from an EMBL/GenBank/DDBJ whole genome shotgun (WGS) entry which is preliminary data.</text>
</comment>
<protein>
    <recommendedName>
        <fullName evidence="2">HTH lysR-type domain-containing protein</fullName>
    </recommendedName>
</protein>
<dbReference type="EMBL" id="LAZR01000620">
    <property type="protein sequence ID" value="KKN62541.1"/>
    <property type="molecule type" value="Genomic_DNA"/>
</dbReference>
<dbReference type="SUPFAM" id="SSF46785">
    <property type="entry name" value="Winged helix' DNA-binding domain"/>
    <property type="match status" value="1"/>
</dbReference>
<evidence type="ECO:0000313" key="1">
    <source>
        <dbReference type="EMBL" id="KKN62541.1"/>
    </source>
</evidence>
<sequence>MAANPKDRQFRLSDFRFVTELLAEAQTREDGARDRIAKKHGIQKSVITGRVGRIEKFLGTTLFSGPQRKSPTAAGRELATRGPQFLRMVEDFVAMIGDVDERERGEVRRLRHR</sequence>
<accession>A0A0F9UMV2</accession>
<gene>
    <name evidence="1" type="ORF">LCGC14_0510880</name>
</gene>
<reference evidence="1" key="1">
    <citation type="journal article" date="2015" name="Nature">
        <title>Complex archaea that bridge the gap between prokaryotes and eukaryotes.</title>
        <authorList>
            <person name="Spang A."/>
            <person name="Saw J.H."/>
            <person name="Jorgensen S.L."/>
            <person name="Zaremba-Niedzwiedzka K."/>
            <person name="Martijn J."/>
            <person name="Lind A.E."/>
            <person name="van Eijk R."/>
            <person name="Schleper C."/>
            <person name="Guy L."/>
            <person name="Ettema T.J."/>
        </authorList>
    </citation>
    <scope>NUCLEOTIDE SEQUENCE</scope>
</reference>